<dbReference type="EMBL" id="MT141488">
    <property type="protein sequence ID" value="QJA63014.1"/>
    <property type="molecule type" value="Genomic_DNA"/>
</dbReference>
<accession>A0A6M3J086</accession>
<dbReference type="AlphaFoldDB" id="A0A6M3J086"/>
<organism evidence="1">
    <name type="scientific">viral metagenome</name>
    <dbReference type="NCBI Taxonomy" id="1070528"/>
    <lineage>
        <taxon>unclassified sequences</taxon>
        <taxon>metagenomes</taxon>
        <taxon>organismal metagenomes</taxon>
    </lineage>
</organism>
<protein>
    <recommendedName>
        <fullName evidence="2">SprT-like domain-containing protein</fullName>
    </recommendedName>
</protein>
<proteinExistence type="predicted"/>
<name>A0A6M3J086_9ZZZZ</name>
<evidence type="ECO:0000313" key="1">
    <source>
        <dbReference type="EMBL" id="QJA63014.1"/>
    </source>
</evidence>
<sequence length="133" mass="15381">MSKPYTKKDLELFEKLGREWEAILGLQDWDIGYRFPVKDDGKDFGEGRCAITLPNTEAMNAAIVVSERDTNYDIPVAVEANETVLHELLHLFLRPLTRLGEARFGVTQERMDYEEHRIIQRLVKLLMGARCEN</sequence>
<gene>
    <name evidence="1" type="ORF">MM415B00664_0005</name>
</gene>
<evidence type="ECO:0008006" key="2">
    <source>
        <dbReference type="Google" id="ProtNLM"/>
    </source>
</evidence>
<reference evidence="1" key="1">
    <citation type="submission" date="2020-03" db="EMBL/GenBank/DDBJ databases">
        <title>The deep terrestrial virosphere.</title>
        <authorList>
            <person name="Holmfeldt K."/>
            <person name="Nilsson E."/>
            <person name="Simone D."/>
            <person name="Lopez-Fernandez M."/>
            <person name="Wu X."/>
            <person name="de Brujin I."/>
            <person name="Lundin D."/>
            <person name="Andersson A."/>
            <person name="Bertilsson S."/>
            <person name="Dopson M."/>
        </authorList>
    </citation>
    <scope>NUCLEOTIDE SEQUENCE</scope>
    <source>
        <strain evidence="1">MM415B00664</strain>
    </source>
</reference>